<protein>
    <recommendedName>
        <fullName evidence="1">DNA-directed RNA polymerase</fullName>
        <ecNumber evidence="1">2.7.7.6</ecNumber>
    </recommendedName>
</protein>
<dbReference type="InterPro" id="IPR007073">
    <property type="entry name" value="RNA_pol_Rpb1_7"/>
</dbReference>
<name>A0A0C3NLE3_PISTI</name>
<evidence type="ECO:0000313" key="8">
    <source>
        <dbReference type="EMBL" id="KIN96440.1"/>
    </source>
</evidence>
<keyword evidence="3" id="KW-0808">Transferase</keyword>
<dbReference type="EC" id="2.7.7.6" evidence="1"/>
<dbReference type="STRING" id="870435.A0A0C3NLE3"/>
<dbReference type="InParanoid" id="A0A0C3NLE3"/>
<sequence length="391" mass="44342">MPVNLHCIIQSAAWIFHIDCCKSSNLEPTYTVDTVHQLHREVSREVQVNASLTFCMHIQATLATCHILEEFHLNHKVFEWVLGEIEAKFNHTLINPGGMCSTLAAQSIGEPATQTTLNAFHYAIVSSKNATLGVPHLKEIINITTNIKTLSLSVYLESDMAQDRMSAKNVQQELTYTLLQTVTATVKIWYDPKPTSTIIEEDTVFVESFFAILDEEIETIDWTLTVVADCITENFKMDLLIVWSEGNLEEQAGYSQRRRLPLPIQEHNVELGQPAWCTYPIFLLEHNEAYADDEGNIKMNGGNVSFTHTYLNSQCIETFNTLGIEAACVEITKEMRGVIKFNSLYMNYHHLALLCDLMTHHRTLMATAPHGINHADTDALMHRSWRKQLGF</sequence>
<reference evidence="8 9" key="1">
    <citation type="submission" date="2014-04" db="EMBL/GenBank/DDBJ databases">
        <authorList>
            <consortium name="DOE Joint Genome Institute"/>
            <person name="Kuo A."/>
            <person name="Kohler A."/>
            <person name="Costa M.D."/>
            <person name="Nagy L.G."/>
            <person name="Floudas D."/>
            <person name="Copeland A."/>
            <person name="Barry K.W."/>
            <person name="Cichocki N."/>
            <person name="Veneault-Fourrey C."/>
            <person name="LaButti K."/>
            <person name="Lindquist E.A."/>
            <person name="Lipzen A."/>
            <person name="Lundell T."/>
            <person name="Morin E."/>
            <person name="Murat C."/>
            <person name="Sun H."/>
            <person name="Tunlid A."/>
            <person name="Henrissat B."/>
            <person name="Grigoriev I.V."/>
            <person name="Hibbett D.S."/>
            <person name="Martin F."/>
            <person name="Nordberg H.P."/>
            <person name="Cantor M.N."/>
            <person name="Hua S.X."/>
        </authorList>
    </citation>
    <scope>NUCLEOTIDE SEQUENCE [LARGE SCALE GENOMIC DNA]</scope>
    <source>
        <strain evidence="8 9">Marx 270</strain>
    </source>
</reference>
<evidence type="ECO:0000256" key="3">
    <source>
        <dbReference type="ARBA" id="ARBA00022679"/>
    </source>
</evidence>
<dbReference type="InterPro" id="IPR007081">
    <property type="entry name" value="RNA_pol_Rpb1_5"/>
</dbReference>
<dbReference type="SUPFAM" id="SSF64484">
    <property type="entry name" value="beta and beta-prime subunits of DNA dependent RNA-polymerase"/>
    <property type="match status" value="1"/>
</dbReference>
<accession>A0A0C3NLE3</accession>
<dbReference type="HOGENOM" id="CLU_706196_0_0_1"/>
<evidence type="ECO:0000256" key="5">
    <source>
        <dbReference type="ARBA" id="ARBA00023163"/>
    </source>
</evidence>
<dbReference type="OrthoDB" id="2691687at2759"/>
<feature type="domain" description="RNA polymerase Rpb1" evidence="7">
    <location>
        <begin position="85"/>
        <end position="378"/>
    </location>
</feature>
<dbReference type="PANTHER" id="PTHR19376">
    <property type="entry name" value="DNA-DIRECTED RNA POLYMERASE"/>
    <property type="match status" value="1"/>
</dbReference>
<evidence type="ECO:0000259" key="7">
    <source>
        <dbReference type="Pfam" id="PF04998"/>
    </source>
</evidence>
<evidence type="ECO:0000256" key="1">
    <source>
        <dbReference type="ARBA" id="ARBA00012418"/>
    </source>
</evidence>
<dbReference type="GO" id="GO:0006351">
    <property type="term" value="P:DNA-templated transcription"/>
    <property type="evidence" value="ECO:0007669"/>
    <property type="project" value="InterPro"/>
</dbReference>
<evidence type="ECO:0000256" key="4">
    <source>
        <dbReference type="ARBA" id="ARBA00022695"/>
    </source>
</evidence>
<proteinExistence type="predicted"/>
<dbReference type="GO" id="GO:0003677">
    <property type="term" value="F:DNA binding"/>
    <property type="evidence" value="ECO:0007669"/>
    <property type="project" value="InterPro"/>
</dbReference>
<dbReference type="InterPro" id="IPR045867">
    <property type="entry name" value="DNA-dir_RpoC_beta_prime"/>
</dbReference>
<evidence type="ECO:0000259" key="6">
    <source>
        <dbReference type="Pfam" id="PF04990"/>
    </source>
</evidence>
<dbReference type="Proteomes" id="UP000054217">
    <property type="component" value="Unassembled WGS sequence"/>
</dbReference>
<evidence type="ECO:0000313" key="9">
    <source>
        <dbReference type="Proteomes" id="UP000054217"/>
    </source>
</evidence>
<organism evidence="8 9">
    <name type="scientific">Pisolithus tinctorius Marx 270</name>
    <dbReference type="NCBI Taxonomy" id="870435"/>
    <lineage>
        <taxon>Eukaryota</taxon>
        <taxon>Fungi</taxon>
        <taxon>Dikarya</taxon>
        <taxon>Basidiomycota</taxon>
        <taxon>Agaricomycotina</taxon>
        <taxon>Agaricomycetes</taxon>
        <taxon>Agaricomycetidae</taxon>
        <taxon>Boletales</taxon>
        <taxon>Sclerodermatineae</taxon>
        <taxon>Pisolithaceae</taxon>
        <taxon>Pisolithus</taxon>
    </lineage>
</organism>
<dbReference type="GO" id="GO:0003899">
    <property type="term" value="F:DNA-directed RNA polymerase activity"/>
    <property type="evidence" value="ECO:0007669"/>
    <property type="project" value="UniProtKB-EC"/>
</dbReference>
<keyword evidence="4" id="KW-0548">Nucleotidyltransferase</keyword>
<dbReference type="Pfam" id="PF04998">
    <property type="entry name" value="RNA_pol_Rpb1_5"/>
    <property type="match status" value="1"/>
</dbReference>
<dbReference type="InterPro" id="IPR038593">
    <property type="entry name" value="RNA_pol_Rpb1_7_sf"/>
</dbReference>
<dbReference type="PANTHER" id="PTHR19376:SF37">
    <property type="entry name" value="DNA-DIRECTED RNA POLYMERASE II SUBUNIT RPB1"/>
    <property type="match status" value="1"/>
</dbReference>
<gene>
    <name evidence="8" type="ORF">M404DRAFT_33238</name>
</gene>
<dbReference type="Gene3D" id="3.30.1360.140">
    <property type="match status" value="1"/>
</dbReference>
<keyword evidence="2" id="KW-0240">DNA-directed RNA polymerase</keyword>
<dbReference type="EMBL" id="KN832046">
    <property type="protein sequence ID" value="KIN96440.1"/>
    <property type="molecule type" value="Genomic_DNA"/>
</dbReference>
<reference evidence="9" key="2">
    <citation type="submission" date="2015-01" db="EMBL/GenBank/DDBJ databases">
        <title>Evolutionary Origins and Diversification of the Mycorrhizal Mutualists.</title>
        <authorList>
            <consortium name="DOE Joint Genome Institute"/>
            <consortium name="Mycorrhizal Genomics Consortium"/>
            <person name="Kohler A."/>
            <person name="Kuo A."/>
            <person name="Nagy L.G."/>
            <person name="Floudas D."/>
            <person name="Copeland A."/>
            <person name="Barry K.W."/>
            <person name="Cichocki N."/>
            <person name="Veneault-Fourrey C."/>
            <person name="LaButti K."/>
            <person name="Lindquist E.A."/>
            <person name="Lipzen A."/>
            <person name="Lundell T."/>
            <person name="Morin E."/>
            <person name="Murat C."/>
            <person name="Riley R."/>
            <person name="Ohm R."/>
            <person name="Sun H."/>
            <person name="Tunlid A."/>
            <person name="Henrissat B."/>
            <person name="Grigoriev I.V."/>
            <person name="Hibbett D.S."/>
            <person name="Martin F."/>
        </authorList>
    </citation>
    <scope>NUCLEOTIDE SEQUENCE [LARGE SCALE GENOMIC DNA]</scope>
    <source>
        <strain evidence="9">Marx 270</strain>
    </source>
</reference>
<dbReference type="GO" id="GO:0005665">
    <property type="term" value="C:RNA polymerase II, core complex"/>
    <property type="evidence" value="ECO:0007669"/>
    <property type="project" value="TreeGrafter"/>
</dbReference>
<keyword evidence="9" id="KW-1185">Reference proteome</keyword>
<dbReference type="AlphaFoldDB" id="A0A0C3NLE3"/>
<evidence type="ECO:0000256" key="2">
    <source>
        <dbReference type="ARBA" id="ARBA00022478"/>
    </source>
</evidence>
<feature type="domain" description="RNA polymerase Rpb1" evidence="6">
    <location>
        <begin position="177"/>
        <end position="219"/>
    </location>
</feature>
<keyword evidence="5" id="KW-0804">Transcription</keyword>
<dbReference type="Pfam" id="PF04990">
    <property type="entry name" value="RNA_pol_Rpb1_7"/>
    <property type="match status" value="1"/>
</dbReference>